<dbReference type="AlphaFoldDB" id="A0A9D1SDE6"/>
<proteinExistence type="inferred from homology"/>
<dbReference type="InterPro" id="IPR007793">
    <property type="entry name" value="DivIVA_fam"/>
</dbReference>
<accession>A0A9D1SDE6</accession>
<evidence type="ECO:0000256" key="1">
    <source>
        <dbReference type="ARBA" id="ARBA00004496"/>
    </source>
</evidence>
<dbReference type="PANTHER" id="PTHR35794">
    <property type="entry name" value="CELL DIVISION PROTEIN DIVIVA"/>
    <property type="match status" value="1"/>
</dbReference>
<reference evidence="7" key="1">
    <citation type="submission" date="2020-10" db="EMBL/GenBank/DDBJ databases">
        <authorList>
            <person name="Gilroy R."/>
        </authorList>
    </citation>
    <scope>NUCLEOTIDE SEQUENCE</scope>
    <source>
        <strain evidence="7">USAMLcec3-3695</strain>
    </source>
</reference>
<keyword evidence="3" id="KW-0963">Cytoplasm</keyword>
<keyword evidence="5" id="KW-0175">Coiled coil</keyword>
<evidence type="ECO:0000313" key="8">
    <source>
        <dbReference type="Proteomes" id="UP000824109"/>
    </source>
</evidence>
<dbReference type="EMBL" id="DVNB01000009">
    <property type="protein sequence ID" value="HIU56314.1"/>
    <property type="molecule type" value="Genomic_DNA"/>
</dbReference>
<dbReference type="Gene3D" id="6.10.250.660">
    <property type="match status" value="1"/>
</dbReference>
<dbReference type="Pfam" id="PF05103">
    <property type="entry name" value="DivIVA"/>
    <property type="match status" value="1"/>
</dbReference>
<keyword evidence="6" id="KW-0131">Cell cycle</keyword>
<evidence type="ECO:0000256" key="5">
    <source>
        <dbReference type="ARBA" id="ARBA00023054"/>
    </source>
</evidence>
<dbReference type="GO" id="GO:0005737">
    <property type="term" value="C:cytoplasm"/>
    <property type="evidence" value="ECO:0007669"/>
    <property type="project" value="UniProtKB-SubCell"/>
</dbReference>
<comment type="caution">
    <text evidence="7">The sequence shown here is derived from an EMBL/GenBank/DDBJ whole genome shotgun (WGS) entry which is preliminary data.</text>
</comment>
<evidence type="ECO:0000256" key="2">
    <source>
        <dbReference type="ARBA" id="ARBA00009008"/>
    </source>
</evidence>
<evidence type="ECO:0000256" key="3">
    <source>
        <dbReference type="ARBA" id="ARBA00022490"/>
    </source>
</evidence>
<name>A0A9D1SDE6_9FIRM</name>
<comment type="subcellular location">
    <subcellularLocation>
        <location evidence="1">Cytoplasm</location>
    </subcellularLocation>
</comment>
<evidence type="ECO:0000256" key="6">
    <source>
        <dbReference type="ARBA" id="ARBA00023306"/>
    </source>
</evidence>
<organism evidence="7 8">
    <name type="scientific">Candidatus Ornithomonoglobus merdipullorum</name>
    <dbReference type="NCBI Taxonomy" id="2840895"/>
    <lineage>
        <taxon>Bacteria</taxon>
        <taxon>Bacillati</taxon>
        <taxon>Bacillota</taxon>
        <taxon>Clostridia</taxon>
        <taxon>Candidatus Ornithomonoglobus</taxon>
    </lineage>
</organism>
<dbReference type="GO" id="GO:0051301">
    <property type="term" value="P:cell division"/>
    <property type="evidence" value="ECO:0007669"/>
    <property type="project" value="UniProtKB-KW"/>
</dbReference>
<dbReference type="Proteomes" id="UP000824109">
    <property type="component" value="Unassembled WGS sequence"/>
</dbReference>
<comment type="similarity">
    <text evidence="2">Belongs to the DivIVA family.</text>
</comment>
<reference evidence="7" key="2">
    <citation type="journal article" date="2021" name="PeerJ">
        <title>Extensive microbial diversity within the chicken gut microbiome revealed by metagenomics and culture.</title>
        <authorList>
            <person name="Gilroy R."/>
            <person name="Ravi A."/>
            <person name="Getino M."/>
            <person name="Pursley I."/>
            <person name="Horton D.L."/>
            <person name="Alikhan N.F."/>
            <person name="Baker D."/>
            <person name="Gharbi K."/>
            <person name="Hall N."/>
            <person name="Watson M."/>
            <person name="Adriaenssens E.M."/>
            <person name="Foster-Nyarko E."/>
            <person name="Jarju S."/>
            <person name="Secka A."/>
            <person name="Antonio M."/>
            <person name="Oren A."/>
            <person name="Chaudhuri R.R."/>
            <person name="La Ragione R."/>
            <person name="Hildebrand F."/>
            <person name="Pallen M.J."/>
        </authorList>
    </citation>
    <scope>NUCLEOTIDE SEQUENCE</scope>
    <source>
        <strain evidence="7">USAMLcec3-3695</strain>
    </source>
</reference>
<dbReference type="InterPro" id="IPR019933">
    <property type="entry name" value="DivIVA_domain"/>
</dbReference>
<evidence type="ECO:0000313" key="7">
    <source>
        <dbReference type="EMBL" id="HIU56314.1"/>
    </source>
</evidence>
<keyword evidence="4" id="KW-0132">Cell division</keyword>
<dbReference type="Gene3D" id="1.20.5.2950">
    <property type="match status" value="1"/>
</dbReference>
<gene>
    <name evidence="7" type="ORF">IAA61_00710</name>
</gene>
<dbReference type="NCBIfam" id="TIGR03544">
    <property type="entry name" value="DivI1A_domain"/>
    <property type="match status" value="1"/>
</dbReference>
<dbReference type="PANTHER" id="PTHR35794:SF2">
    <property type="entry name" value="CELL DIVISION PROTEIN DIVIVA"/>
    <property type="match status" value="1"/>
</dbReference>
<sequence length="145" mass="16973">MLKPVDIQNKEFEKKLKGYDCDEVDDFLDAIIQDYEALFQENQSLKNRIGVLTDAVERYKQIEDTMHKSLDVARQSAQDIKNNANMEAQAIVNRAKLDAARLARQIDEEHIKKHQEMLKVKQEVDTYKERIKTVCENLMKTLDDM</sequence>
<evidence type="ECO:0000256" key="4">
    <source>
        <dbReference type="ARBA" id="ARBA00022618"/>
    </source>
</evidence>
<protein>
    <submittedName>
        <fullName evidence="7">DivIVA domain-containing protein</fullName>
    </submittedName>
</protein>